<evidence type="ECO:0000313" key="1">
    <source>
        <dbReference type="EMBL" id="QIN78329.1"/>
    </source>
</evidence>
<dbReference type="InterPro" id="IPR013324">
    <property type="entry name" value="RNA_pol_sigma_r3/r4-like"/>
</dbReference>
<dbReference type="Proteomes" id="UP000502706">
    <property type="component" value="Chromosome"/>
</dbReference>
<name>A0A6G8PVU7_9ACTN</name>
<reference evidence="1 2" key="1">
    <citation type="submission" date="2019-10" db="EMBL/GenBank/DDBJ databases">
        <title>Rubrobacter sp nov SCSIO 52915 isolated from a deep-sea sediment in the South China Sea.</title>
        <authorList>
            <person name="Chen R.W."/>
        </authorList>
    </citation>
    <scope>NUCLEOTIDE SEQUENCE [LARGE SCALE GENOMIC DNA]</scope>
    <source>
        <strain evidence="1 2">SCSIO 52915</strain>
    </source>
</reference>
<evidence type="ECO:0008006" key="3">
    <source>
        <dbReference type="Google" id="ProtNLM"/>
    </source>
</evidence>
<gene>
    <name evidence="1" type="ORF">GBA65_07140</name>
</gene>
<protein>
    <recommendedName>
        <fullName evidence="3">RNA polymerase sigma factor 70 region 4 type 2 domain-containing protein</fullName>
    </recommendedName>
</protein>
<dbReference type="Gene3D" id="1.10.10.10">
    <property type="entry name" value="Winged helix-like DNA-binding domain superfamily/Winged helix DNA-binding domain"/>
    <property type="match status" value="1"/>
</dbReference>
<keyword evidence="2" id="KW-1185">Reference proteome</keyword>
<proteinExistence type="predicted"/>
<dbReference type="RefSeq" id="WP_166396006.1">
    <property type="nucleotide sequence ID" value="NZ_CP045121.1"/>
</dbReference>
<accession>A0A6G8PVU7</accession>
<organism evidence="1 2">
    <name type="scientific">Rubrobacter marinus</name>
    <dbReference type="NCBI Taxonomy" id="2653852"/>
    <lineage>
        <taxon>Bacteria</taxon>
        <taxon>Bacillati</taxon>
        <taxon>Actinomycetota</taxon>
        <taxon>Rubrobacteria</taxon>
        <taxon>Rubrobacterales</taxon>
        <taxon>Rubrobacteraceae</taxon>
        <taxon>Rubrobacter</taxon>
    </lineage>
</organism>
<dbReference type="AlphaFoldDB" id="A0A6G8PVU7"/>
<sequence>MVGALRREPGYLDEDEVSEIEEKLRSITKLAGLSPRERDVYELSLHPDVEEAEIPYILGLEPESVTKTKYRMMKKLRQAAAEGGYSEKFE</sequence>
<dbReference type="SUPFAM" id="SSF88659">
    <property type="entry name" value="Sigma3 and sigma4 domains of RNA polymerase sigma factors"/>
    <property type="match status" value="1"/>
</dbReference>
<dbReference type="KEGG" id="rmar:GBA65_07140"/>
<dbReference type="EMBL" id="CP045121">
    <property type="protein sequence ID" value="QIN78329.1"/>
    <property type="molecule type" value="Genomic_DNA"/>
</dbReference>
<evidence type="ECO:0000313" key="2">
    <source>
        <dbReference type="Proteomes" id="UP000502706"/>
    </source>
</evidence>
<dbReference type="InterPro" id="IPR036388">
    <property type="entry name" value="WH-like_DNA-bd_sf"/>
</dbReference>